<protein>
    <submittedName>
        <fullName evidence="7">Uncharacterized protein</fullName>
    </submittedName>
</protein>
<evidence type="ECO:0000256" key="6">
    <source>
        <dbReference type="SAM" id="Phobius"/>
    </source>
</evidence>
<proteinExistence type="inferred from homology"/>
<dbReference type="Proteomes" id="UP001085076">
    <property type="component" value="Miscellaneous, Linkage group lg01"/>
</dbReference>
<dbReference type="PANTHER" id="PTHR30618">
    <property type="entry name" value="NCS1 FAMILY PURINE/PYRIMIDINE TRANSPORTER"/>
    <property type="match status" value="1"/>
</dbReference>
<comment type="subcellular location">
    <subcellularLocation>
        <location evidence="1">Membrane</location>
        <topology evidence="1">Multi-pass membrane protein</topology>
    </subcellularLocation>
</comment>
<dbReference type="EMBL" id="JAGGNH010000001">
    <property type="protein sequence ID" value="KAJ0988530.1"/>
    <property type="molecule type" value="Genomic_DNA"/>
</dbReference>
<evidence type="ECO:0000313" key="8">
    <source>
        <dbReference type="Proteomes" id="UP001085076"/>
    </source>
</evidence>
<keyword evidence="5 6" id="KW-0472">Membrane</keyword>
<dbReference type="InterPro" id="IPR001248">
    <property type="entry name" value="Pur-cyt_permease"/>
</dbReference>
<keyword evidence="4 6" id="KW-1133">Transmembrane helix</keyword>
<accession>A0A9D5HT43</accession>
<evidence type="ECO:0000256" key="3">
    <source>
        <dbReference type="ARBA" id="ARBA00022692"/>
    </source>
</evidence>
<keyword evidence="8" id="KW-1185">Reference proteome</keyword>
<organism evidence="7 8">
    <name type="scientific">Dioscorea zingiberensis</name>
    <dbReference type="NCBI Taxonomy" id="325984"/>
    <lineage>
        <taxon>Eukaryota</taxon>
        <taxon>Viridiplantae</taxon>
        <taxon>Streptophyta</taxon>
        <taxon>Embryophyta</taxon>
        <taxon>Tracheophyta</taxon>
        <taxon>Spermatophyta</taxon>
        <taxon>Magnoliopsida</taxon>
        <taxon>Liliopsida</taxon>
        <taxon>Dioscoreales</taxon>
        <taxon>Dioscoreaceae</taxon>
        <taxon>Dioscorea</taxon>
    </lineage>
</organism>
<dbReference type="Gene3D" id="1.10.4160.10">
    <property type="entry name" value="Hydantoin permease"/>
    <property type="match status" value="1"/>
</dbReference>
<dbReference type="Pfam" id="PF02133">
    <property type="entry name" value="Transp_cyt_pur"/>
    <property type="match status" value="1"/>
</dbReference>
<dbReference type="InterPro" id="IPR045225">
    <property type="entry name" value="Uracil/uridine/allantoin_perm"/>
</dbReference>
<keyword evidence="3 6" id="KW-0812">Transmembrane</keyword>
<dbReference type="PANTHER" id="PTHR30618:SF0">
    <property type="entry name" value="PURINE-URACIL PERMEASE NCS1"/>
    <property type="match status" value="1"/>
</dbReference>
<dbReference type="GO" id="GO:0005886">
    <property type="term" value="C:plasma membrane"/>
    <property type="evidence" value="ECO:0007669"/>
    <property type="project" value="TreeGrafter"/>
</dbReference>
<sequence length="227" mass="25559">MMALTFSDFSCYAISQHDQVHGQLGLPVFMGCFAFISLAVTSSTQIIFGYAISNPITLLSKINNNSFTMIFFIPAITLVIVTTNIPANIVAPANFFVSLNPKLFTFRKAALFISVLSIGFQPWKIFGSTDSFLYTWLISYSAIMGPLANIVLTDYYLVNRMNKVEKRKRVERVKKKKENILRAGIKLQKITNPKTLKKIAKSKQKKLLKVVPDNILDKNPNKKKNNA</sequence>
<comment type="caution">
    <text evidence="7">The sequence shown here is derived from an EMBL/GenBank/DDBJ whole genome shotgun (WGS) entry which is preliminary data.</text>
</comment>
<reference evidence="7" key="2">
    <citation type="journal article" date="2022" name="Hortic Res">
        <title>The genome of Dioscorea zingiberensis sheds light on the biosynthesis, origin and evolution of the medicinally important diosgenin saponins.</title>
        <authorList>
            <person name="Li Y."/>
            <person name="Tan C."/>
            <person name="Li Z."/>
            <person name="Guo J."/>
            <person name="Li S."/>
            <person name="Chen X."/>
            <person name="Wang C."/>
            <person name="Dai X."/>
            <person name="Yang H."/>
            <person name="Song W."/>
            <person name="Hou L."/>
            <person name="Xu J."/>
            <person name="Tong Z."/>
            <person name="Xu A."/>
            <person name="Yuan X."/>
            <person name="Wang W."/>
            <person name="Yang Q."/>
            <person name="Chen L."/>
            <person name="Sun Z."/>
            <person name="Wang K."/>
            <person name="Pan B."/>
            <person name="Chen J."/>
            <person name="Bao Y."/>
            <person name="Liu F."/>
            <person name="Qi X."/>
            <person name="Gang D.R."/>
            <person name="Wen J."/>
            <person name="Li J."/>
        </authorList>
    </citation>
    <scope>NUCLEOTIDE SEQUENCE</scope>
    <source>
        <strain evidence="7">Dzin_1.0</strain>
    </source>
</reference>
<feature type="transmembrane region" description="Helical" evidence="6">
    <location>
        <begin position="71"/>
        <end position="97"/>
    </location>
</feature>
<dbReference type="AlphaFoldDB" id="A0A9D5HT43"/>
<feature type="transmembrane region" description="Helical" evidence="6">
    <location>
        <begin position="109"/>
        <end position="126"/>
    </location>
</feature>
<evidence type="ECO:0000256" key="1">
    <source>
        <dbReference type="ARBA" id="ARBA00004141"/>
    </source>
</evidence>
<name>A0A9D5HT43_9LILI</name>
<reference evidence="7" key="1">
    <citation type="submission" date="2021-03" db="EMBL/GenBank/DDBJ databases">
        <authorList>
            <person name="Li Z."/>
            <person name="Yang C."/>
        </authorList>
    </citation>
    <scope>NUCLEOTIDE SEQUENCE</scope>
    <source>
        <strain evidence="7">Dzin_1.0</strain>
        <tissue evidence="7">Leaf</tissue>
    </source>
</reference>
<evidence type="ECO:0000313" key="7">
    <source>
        <dbReference type="EMBL" id="KAJ0988530.1"/>
    </source>
</evidence>
<evidence type="ECO:0000256" key="4">
    <source>
        <dbReference type="ARBA" id="ARBA00022989"/>
    </source>
</evidence>
<feature type="transmembrane region" description="Helical" evidence="6">
    <location>
        <begin position="24"/>
        <end position="51"/>
    </location>
</feature>
<feature type="transmembrane region" description="Helical" evidence="6">
    <location>
        <begin position="132"/>
        <end position="158"/>
    </location>
</feature>
<gene>
    <name evidence="7" type="ORF">J5N97_006886</name>
</gene>
<comment type="similarity">
    <text evidence="2">Belongs to the purine-cytosine permease (2.A.39) family.</text>
</comment>
<dbReference type="GO" id="GO:0015205">
    <property type="term" value="F:nucleobase transmembrane transporter activity"/>
    <property type="evidence" value="ECO:0007669"/>
    <property type="project" value="TreeGrafter"/>
</dbReference>
<dbReference type="OrthoDB" id="2018619at2759"/>
<evidence type="ECO:0000256" key="2">
    <source>
        <dbReference type="ARBA" id="ARBA00008974"/>
    </source>
</evidence>
<evidence type="ECO:0000256" key="5">
    <source>
        <dbReference type="ARBA" id="ARBA00023136"/>
    </source>
</evidence>